<dbReference type="EMBL" id="MU855678">
    <property type="protein sequence ID" value="KAK3900367.1"/>
    <property type="molecule type" value="Genomic_DNA"/>
</dbReference>
<reference evidence="2" key="1">
    <citation type="journal article" date="2023" name="Mol. Phylogenet. Evol.">
        <title>Genome-scale phylogeny and comparative genomics of the fungal order Sordariales.</title>
        <authorList>
            <person name="Hensen N."/>
            <person name="Bonometti L."/>
            <person name="Westerberg I."/>
            <person name="Brannstrom I.O."/>
            <person name="Guillou S."/>
            <person name="Cros-Aarteil S."/>
            <person name="Calhoun S."/>
            <person name="Haridas S."/>
            <person name="Kuo A."/>
            <person name="Mondo S."/>
            <person name="Pangilinan J."/>
            <person name="Riley R."/>
            <person name="LaButti K."/>
            <person name="Andreopoulos B."/>
            <person name="Lipzen A."/>
            <person name="Chen C."/>
            <person name="Yan M."/>
            <person name="Daum C."/>
            <person name="Ng V."/>
            <person name="Clum A."/>
            <person name="Steindorff A."/>
            <person name="Ohm R.A."/>
            <person name="Martin F."/>
            <person name="Silar P."/>
            <person name="Natvig D.O."/>
            <person name="Lalanne C."/>
            <person name="Gautier V."/>
            <person name="Ament-Velasquez S.L."/>
            <person name="Kruys A."/>
            <person name="Hutchinson M.I."/>
            <person name="Powell A.J."/>
            <person name="Barry K."/>
            <person name="Miller A.N."/>
            <person name="Grigoriev I.V."/>
            <person name="Debuchy R."/>
            <person name="Gladieux P."/>
            <person name="Hiltunen Thoren M."/>
            <person name="Johannesson H."/>
        </authorList>
    </citation>
    <scope>NUCLEOTIDE SEQUENCE</scope>
    <source>
        <strain evidence="2">CBS 103.79</strain>
    </source>
</reference>
<keyword evidence="3" id="KW-1185">Reference proteome</keyword>
<evidence type="ECO:0000313" key="3">
    <source>
        <dbReference type="Proteomes" id="UP001303889"/>
    </source>
</evidence>
<organism evidence="2 3">
    <name type="scientific">Staphylotrichum tortipilum</name>
    <dbReference type="NCBI Taxonomy" id="2831512"/>
    <lineage>
        <taxon>Eukaryota</taxon>
        <taxon>Fungi</taxon>
        <taxon>Dikarya</taxon>
        <taxon>Ascomycota</taxon>
        <taxon>Pezizomycotina</taxon>
        <taxon>Sordariomycetes</taxon>
        <taxon>Sordariomycetidae</taxon>
        <taxon>Sordariales</taxon>
        <taxon>Chaetomiaceae</taxon>
        <taxon>Staphylotrichum</taxon>
    </lineage>
</organism>
<name>A0AAN6MGB3_9PEZI</name>
<dbReference type="AlphaFoldDB" id="A0AAN6MGB3"/>
<reference evidence="2" key="2">
    <citation type="submission" date="2023-05" db="EMBL/GenBank/DDBJ databases">
        <authorList>
            <consortium name="Lawrence Berkeley National Laboratory"/>
            <person name="Steindorff A."/>
            <person name="Hensen N."/>
            <person name="Bonometti L."/>
            <person name="Westerberg I."/>
            <person name="Brannstrom I.O."/>
            <person name="Guillou S."/>
            <person name="Cros-Aarteil S."/>
            <person name="Calhoun S."/>
            <person name="Haridas S."/>
            <person name="Kuo A."/>
            <person name="Mondo S."/>
            <person name="Pangilinan J."/>
            <person name="Riley R."/>
            <person name="Labutti K."/>
            <person name="Andreopoulos B."/>
            <person name="Lipzen A."/>
            <person name="Chen C."/>
            <person name="Yanf M."/>
            <person name="Daum C."/>
            <person name="Ng V."/>
            <person name="Clum A."/>
            <person name="Ohm R."/>
            <person name="Martin F."/>
            <person name="Silar P."/>
            <person name="Natvig D."/>
            <person name="Lalanne C."/>
            <person name="Gautier V."/>
            <person name="Ament-Velasquez S.L."/>
            <person name="Kruys A."/>
            <person name="Hutchinson M.I."/>
            <person name="Powell A.J."/>
            <person name="Barry K."/>
            <person name="Miller A.N."/>
            <person name="Grigoriev I.V."/>
            <person name="Debuchy R."/>
            <person name="Gladieux P."/>
            <person name="Thoren M.H."/>
            <person name="Johannesson H."/>
        </authorList>
    </citation>
    <scope>NUCLEOTIDE SEQUENCE</scope>
    <source>
        <strain evidence="2">CBS 103.79</strain>
    </source>
</reference>
<dbReference type="InterPro" id="IPR046676">
    <property type="entry name" value="DUF6546"/>
</dbReference>
<protein>
    <recommendedName>
        <fullName evidence="1">DUF6546 domain-containing protein</fullName>
    </recommendedName>
</protein>
<sequence length="469" mass="52406">LTPYSLVSWEWHDFFAGKLFERLTVTPGPDFARLPVLAHGQGARVKHLWLRIPLAPYTCNWCRSPEDARWHGQNIDTVQATIDRFLTRLLYWSWRAGFPTHATLEISIHSPSDRLHGYGHYDMDAVPEGLGRALPSEGSDTVDPAAQHTLSMYQTTPVNRLGATWRLYGRTAMDLRYQGELTKADFITRLLIRRQTRRRLTPASTCQLLAALPNLEELALEFWREPTALDQQATDTGAGHAGHAFMLGNALPASLTRLKLFEDSSDEMTIAFRPLPGAQEVRTADPQVAQALAARSLGLEQAAVAFVVEAADFFAAGQREWRWSKLESLSLTSRLLRSGSIPAANGMLYHAAGVVKQMSRLRILEIWNGGTRIGRLFRYEVAGDEATITWKGFSEDERLERRVNEAWENVARERGAGKVTYRFEMLDNEKVWSHGHAIVGLGLKVPVADNGSVTQMMAETWPGQGGCDG</sequence>
<gene>
    <name evidence="2" type="ORF">C8A05DRAFT_17314</name>
</gene>
<evidence type="ECO:0000313" key="2">
    <source>
        <dbReference type="EMBL" id="KAK3900367.1"/>
    </source>
</evidence>
<accession>A0AAN6MGB3</accession>
<evidence type="ECO:0000259" key="1">
    <source>
        <dbReference type="Pfam" id="PF20183"/>
    </source>
</evidence>
<feature type="domain" description="DUF6546" evidence="1">
    <location>
        <begin position="251"/>
        <end position="447"/>
    </location>
</feature>
<feature type="non-terminal residue" evidence="2">
    <location>
        <position position="1"/>
    </location>
</feature>
<proteinExistence type="predicted"/>
<dbReference type="Proteomes" id="UP001303889">
    <property type="component" value="Unassembled WGS sequence"/>
</dbReference>
<dbReference type="Pfam" id="PF20183">
    <property type="entry name" value="DUF6546"/>
    <property type="match status" value="1"/>
</dbReference>
<comment type="caution">
    <text evidence="2">The sequence shown here is derived from an EMBL/GenBank/DDBJ whole genome shotgun (WGS) entry which is preliminary data.</text>
</comment>